<name>A0A0G4FLC9_9ALVE</name>
<proteinExistence type="predicted"/>
<dbReference type="EMBL" id="CDMZ01000461">
    <property type="protein sequence ID" value="CEM14809.1"/>
    <property type="molecule type" value="Genomic_DNA"/>
</dbReference>
<gene>
    <name evidence="4" type="ORF">Cvel_17626</name>
</gene>
<feature type="chain" id="PRO_5002565578" description="Very-long-chain 3-oxoacyl-CoA synthase" evidence="3">
    <location>
        <begin position="19"/>
        <end position="279"/>
    </location>
</feature>
<feature type="region of interest" description="Disordered" evidence="1">
    <location>
        <begin position="35"/>
        <end position="55"/>
    </location>
</feature>
<protein>
    <recommendedName>
        <fullName evidence="5">Very-long-chain 3-oxoacyl-CoA synthase</fullName>
    </recommendedName>
</protein>
<evidence type="ECO:0000256" key="1">
    <source>
        <dbReference type="SAM" id="MobiDB-lite"/>
    </source>
</evidence>
<reference evidence="4" key="1">
    <citation type="submission" date="2014-11" db="EMBL/GenBank/DDBJ databases">
        <authorList>
            <person name="Otto D Thomas"/>
            <person name="Naeem Raeece"/>
        </authorList>
    </citation>
    <scope>NUCLEOTIDE SEQUENCE</scope>
</reference>
<feature type="signal peptide" evidence="3">
    <location>
        <begin position="1"/>
        <end position="18"/>
    </location>
</feature>
<feature type="transmembrane region" description="Helical" evidence="2">
    <location>
        <begin position="218"/>
        <end position="239"/>
    </location>
</feature>
<feature type="transmembrane region" description="Helical" evidence="2">
    <location>
        <begin position="143"/>
        <end position="164"/>
    </location>
</feature>
<accession>A0A0G4FLC9</accession>
<dbReference type="PhylomeDB" id="A0A0G4FLC9"/>
<evidence type="ECO:0008006" key="5">
    <source>
        <dbReference type="Google" id="ProtNLM"/>
    </source>
</evidence>
<dbReference type="AlphaFoldDB" id="A0A0G4FLC9"/>
<keyword evidence="3" id="KW-0732">Signal</keyword>
<sequence>MRTYSLAVVASLVSATAARTSLRSGEAFLQPRQQLGGLSSSRSPHSRLPSPFNASPLTTIGVRTDGQALSTLFQQKRGGGAALNRNPQKKDNGIGYKVRPWCPVVSVFMYLISMNDLVATFSPSIAIRFPFLRTLLDVWGRGIFYWQSIPMMHYASFLGSYFILVQGKFADRKLPIPYIVRYHALQAMLLTIIQGVVLTLYYRVFNLHPLDENPINDLLTMMILISSFASIGSGMVAAARKRLNQIPIISEGVEAHIGIGPGSPRYKAPVGTRSLDDAE</sequence>
<organism evidence="4">
    <name type="scientific">Chromera velia CCMP2878</name>
    <dbReference type="NCBI Taxonomy" id="1169474"/>
    <lineage>
        <taxon>Eukaryota</taxon>
        <taxon>Sar</taxon>
        <taxon>Alveolata</taxon>
        <taxon>Colpodellida</taxon>
        <taxon>Chromeraceae</taxon>
        <taxon>Chromera</taxon>
    </lineage>
</organism>
<evidence type="ECO:0000313" key="4">
    <source>
        <dbReference type="EMBL" id="CEM14809.1"/>
    </source>
</evidence>
<keyword evidence="2" id="KW-0812">Transmembrane</keyword>
<feature type="transmembrane region" description="Helical" evidence="2">
    <location>
        <begin position="184"/>
        <end position="202"/>
    </location>
</feature>
<dbReference type="VEuPathDB" id="CryptoDB:Cvel_17626"/>
<evidence type="ECO:0000256" key="3">
    <source>
        <dbReference type="SAM" id="SignalP"/>
    </source>
</evidence>
<feature type="compositionally biased region" description="Low complexity" evidence="1">
    <location>
        <begin position="35"/>
        <end position="51"/>
    </location>
</feature>
<keyword evidence="2" id="KW-1133">Transmembrane helix</keyword>
<keyword evidence="2" id="KW-0472">Membrane</keyword>
<evidence type="ECO:0000256" key="2">
    <source>
        <dbReference type="SAM" id="Phobius"/>
    </source>
</evidence>